<protein>
    <submittedName>
        <fullName evidence="1">Uncharacterized protein</fullName>
    </submittedName>
</protein>
<evidence type="ECO:0000313" key="2">
    <source>
        <dbReference type="Proteomes" id="UP001620626"/>
    </source>
</evidence>
<dbReference type="AlphaFoldDB" id="A0ABD2LPG2"/>
<comment type="caution">
    <text evidence="1">The sequence shown here is derived from an EMBL/GenBank/DDBJ whole genome shotgun (WGS) entry which is preliminary data.</text>
</comment>
<proteinExistence type="predicted"/>
<dbReference type="EMBL" id="JBICBT010000337">
    <property type="protein sequence ID" value="KAL3117011.1"/>
    <property type="molecule type" value="Genomic_DNA"/>
</dbReference>
<organism evidence="1 2">
    <name type="scientific">Heterodera trifolii</name>
    <dbReference type="NCBI Taxonomy" id="157864"/>
    <lineage>
        <taxon>Eukaryota</taxon>
        <taxon>Metazoa</taxon>
        <taxon>Ecdysozoa</taxon>
        <taxon>Nematoda</taxon>
        <taxon>Chromadorea</taxon>
        <taxon>Rhabditida</taxon>
        <taxon>Tylenchina</taxon>
        <taxon>Tylenchomorpha</taxon>
        <taxon>Tylenchoidea</taxon>
        <taxon>Heteroderidae</taxon>
        <taxon>Heteroderinae</taxon>
        <taxon>Heterodera</taxon>
    </lineage>
</organism>
<evidence type="ECO:0000313" key="1">
    <source>
        <dbReference type="EMBL" id="KAL3117011.1"/>
    </source>
</evidence>
<keyword evidence="2" id="KW-1185">Reference proteome</keyword>
<sequence>MKHTFGQRISAFETLTKVQKSVGILQFFYLRLYGKLISALEAPFHDQFDQKVENNAQRTDRETLLIWINIVKTQIIEEQQQQQQNEWQKMLSDIRAELEEFELIREGIELAQFTIRHTIGPLLTEQMDGAGLFQLTPQCFLDIINGIISERNVAQMILEESGKGNLLEQIRATASESKQMNVSATFLHFFDAAIVRHCQIIEDQSQNEETKIVNQMIRNVKIYRELFDKVNNFHLQIKGREMAAKNQTMAKALAILAHFLTKSLGQMDELLDEWHSWQNEKQ</sequence>
<accession>A0ABD2LPG2</accession>
<gene>
    <name evidence="1" type="ORF">niasHT_002970</name>
</gene>
<reference evidence="1 2" key="1">
    <citation type="submission" date="2024-10" db="EMBL/GenBank/DDBJ databases">
        <authorList>
            <person name="Kim D."/>
        </authorList>
    </citation>
    <scope>NUCLEOTIDE SEQUENCE [LARGE SCALE GENOMIC DNA]</scope>
    <source>
        <strain evidence="1">BH-2024</strain>
    </source>
</reference>
<dbReference type="Proteomes" id="UP001620626">
    <property type="component" value="Unassembled WGS sequence"/>
</dbReference>
<name>A0ABD2LPG2_9BILA</name>